<sequence>MKKDIELINIEFNTLAQRHYFSVCDRLEKASAGFSHWQHETEYLQMHAMYWDLLRINLETEALTLIEQHKNAQDIHLLQKALTIHINRYLNEFKVKYRLI</sequence>
<accession>A0A917IWK6</accession>
<proteinExistence type="predicted"/>
<dbReference type="Proteomes" id="UP000627292">
    <property type="component" value="Unassembled WGS sequence"/>
</dbReference>
<evidence type="ECO:0000313" key="2">
    <source>
        <dbReference type="Proteomes" id="UP000627292"/>
    </source>
</evidence>
<reference evidence="1" key="2">
    <citation type="submission" date="2020-09" db="EMBL/GenBank/DDBJ databases">
        <authorList>
            <person name="Sun Q."/>
            <person name="Zhou Y."/>
        </authorList>
    </citation>
    <scope>NUCLEOTIDE SEQUENCE</scope>
    <source>
        <strain evidence="1">CGMCC 1.15290</strain>
    </source>
</reference>
<gene>
    <name evidence="1" type="ORF">GCM10011379_20090</name>
</gene>
<evidence type="ECO:0000313" key="1">
    <source>
        <dbReference type="EMBL" id="GGH66177.1"/>
    </source>
</evidence>
<protein>
    <submittedName>
        <fullName evidence="1">Uncharacterized protein</fullName>
    </submittedName>
</protein>
<organism evidence="1 2">
    <name type="scientific">Filimonas zeae</name>
    <dbReference type="NCBI Taxonomy" id="1737353"/>
    <lineage>
        <taxon>Bacteria</taxon>
        <taxon>Pseudomonadati</taxon>
        <taxon>Bacteroidota</taxon>
        <taxon>Chitinophagia</taxon>
        <taxon>Chitinophagales</taxon>
        <taxon>Chitinophagaceae</taxon>
        <taxon>Filimonas</taxon>
    </lineage>
</organism>
<keyword evidence="2" id="KW-1185">Reference proteome</keyword>
<dbReference type="AlphaFoldDB" id="A0A917IWK6"/>
<comment type="caution">
    <text evidence="1">The sequence shown here is derived from an EMBL/GenBank/DDBJ whole genome shotgun (WGS) entry which is preliminary data.</text>
</comment>
<reference evidence="1" key="1">
    <citation type="journal article" date="2014" name="Int. J. Syst. Evol. Microbiol.">
        <title>Complete genome sequence of Corynebacterium casei LMG S-19264T (=DSM 44701T), isolated from a smear-ripened cheese.</title>
        <authorList>
            <consortium name="US DOE Joint Genome Institute (JGI-PGF)"/>
            <person name="Walter F."/>
            <person name="Albersmeier A."/>
            <person name="Kalinowski J."/>
            <person name="Ruckert C."/>
        </authorList>
    </citation>
    <scope>NUCLEOTIDE SEQUENCE</scope>
    <source>
        <strain evidence="1">CGMCC 1.15290</strain>
    </source>
</reference>
<dbReference type="EMBL" id="BMIB01000002">
    <property type="protein sequence ID" value="GGH66177.1"/>
    <property type="molecule type" value="Genomic_DNA"/>
</dbReference>
<dbReference type="RefSeq" id="WP_188951899.1">
    <property type="nucleotide sequence ID" value="NZ_BMIB01000002.1"/>
</dbReference>
<name>A0A917IWK6_9BACT</name>